<dbReference type="SUPFAM" id="SSF55729">
    <property type="entry name" value="Acyl-CoA N-acyltransferases (Nat)"/>
    <property type="match status" value="1"/>
</dbReference>
<comment type="caution">
    <text evidence="1">The sequence shown here is derived from an EMBL/GenBank/DDBJ whole genome shotgun (WGS) entry which is preliminary data.</text>
</comment>
<dbReference type="EMBL" id="LAZR01001105">
    <property type="protein sequence ID" value="KKN50595.1"/>
    <property type="molecule type" value="Genomic_DNA"/>
</dbReference>
<proteinExistence type="predicted"/>
<dbReference type="NCBIfam" id="TIGR03694">
    <property type="entry name" value="exosort_acyl"/>
    <property type="match status" value="1"/>
</dbReference>
<dbReference type="AlphaFoldDB" id="A0A0F9R1U8"/>
<organism evidence="1">
    <name type="scientific">marine sediment metagenome</name>
    <dbReference type="NCBI Taxonomy" id="412755"/>
    <lineage>
        <taxon>unclassified sequences</taxon>
        <taxon>metagenomes</taxon>
        <taxon>ecological metagenomes</taxon>
    </lineage>
</organism>
<protein>
    <recommendedName>
        <fullName evidence="2">PEP-CTERM/exosortase system-associated acyltransferase</fullName>
    </recommendedName>
</protein>
<accession>A0A0F9R1U8</accession>
<dbReference type="Gene3D" id="3.40.630.30">
    <property type="match status" value="1"/>
</dbReference>
<dbReference type="Pfam" id="PF13444">
    <property type="entry name" value="Acetyltransf_5"/>
    <property type="match status" value="1"/>
</dbReference>
<gene>
    <name evidence="1" type="ORF">LCGC14_0631170</name>
</gene>
<dbReference type="InterPro" id="IPR022484">
    <property type="entry name" value="PEP-CTERM/exosrtase_acylTfrase"/>
</dbReference>
<evidence type="ECO:0000313" key="1">
    <source>
        <dbReference type="EMBL" id="KKN50595.1"/>
    </source>
</evidence>
<evidence type="ECO:0008006" key="2">
    <source>
        <dbReference type="Google" id="ProtNLM"/>
    </source>
</evidence>
<sequence length="249" mass="28529">MDLVAKQEVDTIAKHFSTYLMPVVANEDASRNESFKIRHQVYCDELHFEPQTADKMESDDFDPHSIHCLIKHIPSSRYAGSIRIVRPQHEGEIIPIQKYCLDSISPGKINPNDFQPHEICELSRLAVPNEFRRRQNDKFVGAALGEINFNTYSDNELRCFPFIAVGLYLLCASLVIEQGIKHTFVMMEPRLARNLQRVGIYFEQIGPIVDYHGKRAPFYIDSTTSLNRLTPAFSLMAKNIQQTLDLRSA</sequence>
<dbReference type="InterPro" id="IPR016181">
    <property type="entry name" value="Acyl_CoA_acyltransferase"/>
</dbReference>
<name>A0A0F9R1U8_9ZZZZ</name>
<reference evidence="1" key="1">
    <citation type="journal article" date="2015" name="Nature">
        <title>Complex archaea that bridge the gap between prokaryotes and eukaryotes.</title>
        <authorList>
            <person name="Spang A."/>
            <person name="Saw J.H."/>
            <person name="Jorgensen S.L."/>
            <person name="Zaremba-Niedzwiedzka K."/>
            <person name="Martijn J."/>
            <person name="Lind A.E."/>
            <person name="van Eijk R."/>
            <person name="Schleper C."/>
            <person name="Guy L."/>
            <person name="Ettema T.J."/>
        </authorList>
    </citation>
    <scope>NUCLEOTIDE SEQUENCE</scope>
</reference>